<feature type="transmembrane region" description="Helical" evidence="7">
    <location>
        <begin position="374"/>
        <end position="393"/>
    </location>
</feature>
<feature type="transmembrane region" description="Helical" evidence="7">
    <location>
        <begin position="110"/>
        <end position="128"/>
    </location>
</feature>
<comment type="similarity">
    <text evidence="2">Belongs to the polysaccharide synthase family.</text>
</comment>
<evidence type="ECO:0000256" key="2">
    <source>
        <dbReference type="ARBA" id="ARBA00007430"/>
    </source>
</evidence>
<sequence length="472" mass="53990">MSNTKHYIWSAFNRFGVQAIGFVGNILIARQLTPDDYGLVGMLAIFIGISWNFTEAGFADCLIRKQDADRRDYATIFIHNIAFSLFLYLVLYFSAPLISAFFQRAELTDITRVLGLSIVIKAISLTEFTRIKKELKFSRIALIQIVSSLISVVVAYVMALNGWGYWAIVCQTLTIGVVNLVLIIILNKWIPYFYFSWERYKKMRGFSNNLLISYFTNQIGQNIYSVFIGKFQPTAILGFFNQASKINDVSFQSINAVVLSTSYPILAKEKSKEIRKGMYKNVLNYFLFIQFTASLFIIGASNSLVVFLFGNQWEPTGPILALLVISFLLYPLSSLNSNIIKIENKSQLYRNLTILRNTLILFSLLLTYKYSIEIILYGLICARYISVIIDVFLCGKHINFKPKEQAIIALKQFIAPLVSCMVAVFFSHWFNVTIPWKSLLVFTPIYLISFVTINIITSNTTFYILLNKIKFK</sequence>
<feature type="transmembrane region" description="Helical" evidence="7">
    <location>
        <begin position="75"/>
        <end position="98"/>
    </location>
</feature>
<feature type="transmembrane region" description="Helical" evidence="7">
    <location>
        <begin position="316"/>
        <end position="336"/>
    </location>
</feature>
<dbReference type="InterPro" id="IPR050833">
    <property type="entry name" value="Poly_Biosynth_Transport"/>
</dbReference>
<comment type="caution">
    <text evidence="8">The sequence shown here is derived from an EMBL/GenBank/DDBJ whole genome shotgun (WGS) entry which is preliminary data.</text>
</comment>
<feature type="transmembrane region" description="Helical" evidence="7">
    <location>
        <begin position="39"/>
        <end position="63"/>
    </location>
</feature>
<keyword evidence="6 7" id="KW-0472">Membrane</keyword>
<feature type="transmembrane region" description="Helical" evidence="7">
    <location>
        <begin position="444"/>
        <end position="466"/>
    </location>
</feature>
<evidence type="ECO:0000256" key="4">
    <source>
        <dbReference type="ARBA" id="ARBA00022692"/>
    </source>
</evidence>
<dbReference type="CDD" id="cd13127">
    <property type="entry name" value="MATE_tuaB_like"/>
    <property type="match status" value="1"/>
</dbReference>
<keyword evidence="5 7" id="KW-1133">Transmembrane helix</keyword>
<feature type="transmembrane region" description="Helical" evidence="7">
    <location>
        <begin position="348"/>
        <end position="368"/>
    </location>
</feature>
<dbReference type="PANTHER" id="PTHR30250">
    <property type="entry name" value="PST FAMILY PREDICTED COLANIC ACID TRANSPORTER"/>
    <property type="match status" value="1"/>
</dbReference>
<dbReference type="PANTHER" id="PTHR30250:SF10">
    <property type="entry name" value="LIPOPOLYSACCHARIDE BIOSYNTHESIS PROTEIN WZXC"/>
    <property type="match status" value="1"/>
</dbReference>
<gene>
    <name evidence="8" type="ORF">DU428_04375</name>
</gene>
<evidence type="ECO:0000256" key="5">
    <source>
        <dbReference type="ARBA" id="ARBA00022989"/>
    </source>
</evidence>
<feature type="transmembrane region" description="Helical" evidence="7">
    <location>
        <begin position="140"/>
        <end position="159"/>
    </location>
</feature>
<name>A0A368P9Z8_9FLAO</name>
<organism evidence="8 9">
    <name type="scientific">Oceanihabitans sediminis</name>
    <dbReference type="NCBI Taxonomy" id="1812012"/>
    <lineage>
        <taxon>Bacteria</taxon>
        <taxon>Pseudomonadati</taxon>
        <taxon>Bacteroidota</taxon>
        <taxon>Flavobacteriia</taxon>
        <taxon>Flavobacteriales</taxon>
        <taxon>Flavobacteriaceae</taxon>
        <taxon>Oceanihabitans</taxon>
    </lineage>
</organism>
<feature type="transmembrane region" description="Helical" evidence="7">
    <location>
        <begin position="413"/>
        <end position="432"/>
    </location>
</feature>
<dbReference type="Pfam" id="PF13440">
    <property type="entry name" value="Polysacc_synt_3"/>
    <property type="match status" value="1"/>
</dbReference>
<dbReference type="RefSeq" id="WP_113966776.1">
    <property type="nucleotide sequence ID" value="NZ_QNRP01000011.1"/>
</dbReference>
<evidence type="ECO:0000256" key="6">
    <source>
        <dbReference type="ARBA" id="ARBA00023136"/>
    </source>
</evidence>
<keyword evidence="4 7" id="KW-0812">Transmembrane</keyword>
<dbReference type="Proteomes" id="UP000252249">
    <property type="component" value="Unassembled WGS sequence"/>
</dbReference>
<feature type="transmembrane region" description="Helical" evidence="7">
    <location>
        <begin position="12"/>
        <end position="33"/>
    </location>
</feature>
<feature type="transmembrane region" description="Helical" evidence="7">
    <location>
        <begin position="165"/>
        <end position="195"/>
    </location>
</feature>
<dbReference type="GO" id="GO:0005886">
    <property type="term" value="C:plasma membrane"/>
    <property type="evidence" value="ECO:0007669"/>
    <property type="project" value="UniProtKB-SubCell"/>
</dbReference>
<evidence type="ECO:0000313" key="8">
    <source>
        <dbReference type="EMBL" id="RCU58619.1"/>
    </source>
</evidence>
<evidence type="ECO:0000313" key="9">
    <source>
        <dbReference type="Proteomes" id="UP000252249"/>
    </source>
</evidence>
<evidence type="ECO:0000256" key="7">
    <source>
        <dbReference type="SAM" id="Phobius"/>
    </source>
</evidence>
<evidence type="ECO:0000256" key="3">
    <source>
        <dbReference type="ARBA" id="ARBA00022475"/>
    </source>
</evidence>
<reference evidence="8 9" key="1">
    <citation type="submission" date="2018-07" db="EMBL/GenBank/DDBJ databases">
        <title>Oceanihabitans testaceum sp. nov., isolated from marine sediment.</title>
        <authorList>
            <person name="Li C.-M."/>
        </authorList>
    </citation>
    <scope>NUCLEOTIDE SEQUENCE [LARGE SCALE GENOMIC DNA]</scope>
    <source>
        <strain evidence="8 9">S9-10</strain>
    </source>
</reference>
<accession>A0A368P9Z8</accession>
<proteinExistence type="inferred from homology"/>
<dbReference type="EMBL" id="QPIG01000001">
    <property type="protein sequence ID" value="RCU58619.1"/>
    <property type="molecule type" value="Genomic_DNA"/>
</dbReference>
<keyword evidence="3" id="KW-1003">Cell membrane</keyword>
<feature type="transmembrane region" description="Helical" evidence="7">
    <location>
        <begin position="282"/>
        <end position="310"/>
    </location>
</feature>
<protein>
    <submittedName>
        <fullName evidence="8">Lipopolysaccharide biosynthesis protein</fullName>
    </submittedName>
</protein>
<dbReference type="AlphaFoldDB" id="A0A368P9Z8"/>
<keyword evidence="9" id="KW-1185">Reference proteome</keyword>
<dbReference type="OrthoDB" id="9770347at2"/>
<evidence type="ECO:0000256" key="1">
    <source>
        <dbReference type="ARBA" id="ARBA00004651"/>
    </source>
</evidence>
<comment type="subcellular location">
    <subcellularLocation>
        <location evidence="1">Cell membrane</location>
        <topology evidence="1">Multi-pass membrane protein</topology>
    </subcellularLocation>
</comment>